<dbReference type="EnsemblProtists" id="EOD26468">
    <property type="protein sequence ID" value="EOD26468"/>
    <property type="gene ID" value="EMIHUDRAFT_205518"/>
</dbReference>
<keyword evidence="2" id="KW-1185">Reference proteome</keyword>
<dbReference type="KEGG" id="ehx:EMIHUDRAFT_205518"/>
<evidence type="ECO:0008006" key="3">
    <source>
        <dbReference type="Google" id="ProtNLM"/>
    </source>
</evidence>
<dbReference type="HOGENOM" id="CLU_1573548_0_0_1"/>
<reference evidence="1" key="2">
    <citation type="submission" date="2024-10" db="UniProtKB">
        <authorList>
            <consortium name="EnsemblProtists"/>
        </authorList>
    </citation>
    <scope>IDENTIFICATION</scope>
</reference>
<sequence>MASHRIGARVAGLSPAQLCAIIEAQAGASDAALRVAEEHAARLVEQPESVLSVLLSPDLAPHILAQLPTTAHAAKGTSRSSMSAPSKNLTITMYRELLRGSERHHATRPHNVLYDRVQSEGAAWLDFGDSAAAVAPPAPWETCEAEEAAYVLDYSAFYRGSSLMAAGGGA</sequence>
<dbReference type="PaxDb" id="2903-EOD26468"/>
<proteinExistence type="predicted"/>
<organism evidence="1 2">
    <name type="scientific">Emiliania huxleyi (strain CCMP1516)</name>
    <dbReference type="NCBI Taxonomy" id="280463"/>
    <lineage>
        <taxon>Eukaryota</taxon>
        <taxon>Haptista</taxon>
        <taxon>Haptophyta</taxon>
        <taxon>Prymnesiophyceae</taxon>
        <taxon>Isochrysidales</taxon>
        <taxon>Noelaerhabdaceae</taxon>
        <taxon>Emiliania</taxon>
    </lineage>
</organism>
<name>A0A0D3JSI3_EMIH1</name>
<reference evidence="2" key="1">
    <citation type="journal article" date="2013" name="Nature">
        <title>Pan genome of the phytoplankton Emiliania underpins its global distribution.</title>
        <authorList>
            <person name="Read B.A."/>
            <person name="Kegel J."/>
            <person name="Klute M.J."/>
            <person name="Kuo A."/>
            <person name="Lefebvre S.C."/>
            <person name="Maumus F."/>
            <person name="Mayer C."/>
            <person name="Miller J."/>
            <person name="Monier A."/>
            <person name="Salamov A."/>
            <person name="Young J."/>
            <person name="Aguilar M."/>
            <person name="Claverie J.M."/>
            <person name="Frickenhaus S."/>
            <person name="Gonzalez K."/>
            <person name="Herman E.K."/>
            <person name="Lin Y.C."/>
            <person name="Napier J."/>
            <person name="Ogata H."/>
            <person name="Sarno A.F."/>
            <person name="Shmutz J."/>
            <person name="Schroeder D."/>
            <person name="de Vargas C."/>
            <person name="Verret F."/>
            <person name="von Dassow P."/>
            <person name="Valentin K."/>
            <person name="Van de Peer Y."/>
            <person name="Wheeler G."/>
            <person name="Dacks J.B."/>
            <person name="Delwiche C.F."/>
            <person name="Dyhrman S.T."/>
            <person name="Glockner G."/>
            <person name="John U."/>
            <person name="Richards T."/>
            <person name="Worden A.Z."/>
            <person name="Zhang X."/>
            <person name="Grigoriev I.V."/>
            <person name="Allen A.E."/>
            <person name="Bidle K."/>
            <person name="Borodovsky M."/>
            <person name="Bowler C."/>
            <person name="Brownlee C."/>
            <person name="Cock J.M."/>
            <person name="Elias M."/>
            <person name="Gladyshev V.N."/>
            <person name="Groth M."/>
            <person name="Guda C."/>
            <person name="Hadaegh A."/>
            <person name="Iglesias-Rodriguez M.D."/>
            <person name="Jenkins J."/>
            <person name="Jones B.M."/>
            <person name="Lawson T."/>
            <person name="Leese F."/>
            <person name="Lindquist E."/>
            <person name="Lobanov A."/>
            <person name="Lomsadze A."/>
            <person name="Malik S.B."/>
            <person name="Marsh M.E."/>
            <person name="Mackinder L."/>
            <person name="Mock T."/>
            <person name="Mueller-Roeber B."/>
            <person name="Pagarete A."/>
            <person name="Parker M."/>
            <person name="Probert I."/>
            <person name="Quesneville H."/>
            <person name="Raines C."/>
            <person name="Rensing S.A."/>
            <person name="Riano-Pachon D.M."/>
            <person name="Richier S."/>
            <person name="Rokitta S."/>
            <person name="Shiraiwa Y."/>
            <person name="Soanes D.M."/>
            <person name="van der Giezen M."/>
            <person name="Wahlund T.M."/>
            <person name="Williams B."/>
            <person name="Wilson W."/>
            <person name="Wolfe G."/>
            <person name="Wurch L.L."/>
        </authorList>
    </citation>
    <scope>NUCLEOTIDE SEQUENCE</scope>
</reference>
<protein>
    <recommendedName>
        <fullName evidence="3">Protein kinase domain-containing protein</fullName>
    </recommendedName>
</protein>
<evidence type="ECO:0000313" key="2">
    <source>
        <dbReference type="Proteomes" id="UP000013827"/>
    </source>
</evidence>
<accession>A0A0D3JSI3</accession>
<evidence type="ECO:0000313" key="1">
    <source>
        <dbReference type="EnsemblProtists" id="EOD26468"/>
    </source>
</evidence>
<dbReference type="RefSeq" id="XP_005778897.1">
    <property type="nucleotide sequence ID" value="XM_005778840.1"/>
</dbReference>
<dbReference type="GeneID" id="17272014"/>
<dbReference type="AlphaFoldDB" id="A0A0D3JSI3"/>
<dbReference type="Proteomes" id="UP000013827">
    <property type="component" value="Unassembled WGS sequence"/>
</dbReference>